<dbReference type="GO" id="GO:0016874">
    <property type="term" value="F:ligase activity"/>
    <property type="evidence" value="ECO:0007669"/>
    <property type="project" value="UniProtKB-KW"/>
</dbReference>
<feature type="transmembrane region" description="Helical" evidence="5">
    <location>
        <begin position="195"/>
        <end position="211"/>
    </location>
</feature>
<keyword evidence="7" id="KW-0436">Ligase</keyword>
<evidence type="ECO:0000256" key="4">
    <source>
        <dbReference type="ARBA" id="ARBA00023136"/>
    </source>
</evidence>
<dbReference type="GO" id="GO:0016020">
    <property type="term" value="C:membrane"/>
    <property type="evidence" value="ECO:0007669"/>
    <property type="project" value="UniProtKB-SubCell"/>
</dbReference>
<evidence type="ECO:0000256" key="5">
    <source>
        <dbReference type="SAM" id="Phobius"/>
    </source>
</evidence>
<name>A0A5C6TSF0_9SPHN</name>
<protein>
    <submittedName>
        <fullName evidence="7">O-antigen ligase family protein</fullName>
    </submittedName>
</protein>
<feature type="transmembrane region" description="Helical" evidence="5">
    <location>
        <begin position="298"/>
        <end position="321"/>
    </location>
</feature>
<reference evidence="7 8" key="1">
    <citation type="journal article" date="2015" name="J. Microbiol.">
        <title>Sphingosinicella ginsenosidimutans sp. nov., with ginsenoside converting activity.</title>
        <authorList>
            <person name="Kim J.K."/>
            <person name="Kang M.S."/>
            <person name="Park S.C."/>
            <person name="Kim K.M."/>
            <person name="Choi K."/>
            <person name="Yoon M.H."/>
            <person name="Im W.T."/>
        </authorList>
    </citation>
    <scope>NUCLEOTIDE SEQUENCE [LARGE SCALE GENOMIC DNA]</scope>
    <source>
        <strain evidence="7 8">BS-11</strain>
    </source>
</reference>
<comment type="subcellular location">
    <subcellularLocation>
        <location evidence="1">Membrane</location>
        <topology evidence="1">Multi-pass membrane protein</topology>
    </subcellularLocation>
</comment>
<feature type="transmembrane region" description="Helical" evidence="5">
    <location>
        <begin position="267"/>
        <end position="286"/>
    </location>
</feature>
<keyword evidence="2 5" id="KW-0812">Transmembrane</keyword>
<dbReference type="InterPro" id="IPR051533">
    <property type="entry name" value="WaaL-like"/>
</dbReference>
<gene>
    <name evidence="7" type="ORF">FRZ32_06750</name>
</gene>
<dbReference type="PANTHER" id="PTHR37422">
    <property type="entry name" value="TEICHURONIC ACID BIOSYNTHESIS PROTEIN TUAE"/>
    <property type="match status" value="1"/>
</dbReference>
<feature type="transmembrane region" description="Helical" evidence="5">
    <location>
        <begin position="167"/>
        <end position="189"/>
    </location>
</feature>
<feature type="transmembrane region" description="Helical" evidence="5">
    <location>
        <begin position="452"/>
        <end position="471"/>
    </location>
</feature>
<evidence type="ECO:0000256" key="2">
    <source>
        <dbReference type="ARBA" id="ARBA00022692"/>
    </source>
</evidence>
<dbReference type="RefSeq" id="WP_147042792.1">
    <property type="nucleotide sequence ID" value="NZ_BAABIR010000003.1"/>
</dbReference>
<keyword evidence="3 5" id="KW-1133">Transmembrane helix</keyword>
<dbReference type="AlphaFoldDB" id="A0A5C6TSF0"/>
<evidence type="ECO:0000259" key="6">
    <source>
        <dbReference type="Pfam" id="PF04932"/>
    </source>
</evidence>
<evidence type="ECO:0000256" key="3">
    <source>
        <dbReference type="ARBA" id="ARBA00022989"/>
    </source>
</evidence>
<keyword evidence="8" id="KW-1185">Reference proteome</keyword>
<feature type="transmembrane region" description="Helical" evidence="5">
    <location>
        <begin position="139"/>
        <end position="160"/>
    </location>
</feature>
<sequence>MTASRTQSHGRSRRRHHPRALPPLVERYPLLPFAVLVAFFALCVLGGGASRPDVLSLLYLRPAAVAALAAFLLLKPVRPGELKPLFALFAALVLIIAIQLVPLPPDLFLGLPGRARFGEAAAALGQAQPWRPLSLTPDLTINSLVACLPPLAALIGFTALRDEQRASLLPVLIGASVLCSLLGAAQIAGGAHSGAYLYAITHSGVAVGFFANRNHEAALLAATYPMLRVWTMMPSKSPEYRRARGFIAVGIGLFLIPMVLITGSRAGMALTLLGIAAAYFIAPWSRLGQFWNTAKGRLIWAGMWVLPFVVAALVAILGRAWSFQRVGLLVDDSETELRIRNFPLMLDIVRDYMPFGTGFGSFDPVFRMYEPDPWLSVEYFNHAHNELVEMALTGGIPALLLIAAFLIWFARAALRTIRPYRHPSPKTLLGRLGAVMILQFLLASIVDYPLRTPLLGVIFVFAAGWLAAGSVRRRGSEDAEHPGPATLP</sequence>
<dbReference type="Proteomes" id="UP000321249">
    <property type="component" value="Unassembled WGS sequence"/>
</dbReference>
<feature type="transmembrane region" description="Helical" evidence="5">
    <location>
        <begin position="85"/>
        <end position="103"/>
    </location>
</feature>
<dbReference type="InterPro" id="IPR007016">
    <property type="entry name" value="O-antigen_ligase-rel_domated"/>
</dbReference>
<proteinExistence type="predicted"/>
<dbReference type="PANTHER" id="PTHR37422:SF23">
    <property type="entry name" value="TEICHURONIC ACID BIOSYNTHESIS PROTEIN TUAE"/>
    <property type="match status" value="1"/>
</dbReference>
<dbReference type="Pfam" id="PF04932">
    <property type="entry name" value="Wzy_C"/>
    <property type="match status" value="1"/>
</dbReference>
<evidence type="ECO:0000313" key="7">
    <source>
        <dbReference type="EMBL" id="TXC63382.1"/>
    </source>
</evidence>
<feature type="transmembrane region" description="Helical" evidence="5">
    <location>
        <begin position="54"/>
        <end position="73"/>
    </location>
</feature>
<evidence type="ECO:0000313" key="8">
    <source>
        <dbReference type="Proteomes" id="UP000321249"/>
    </source>
</evidence>
<organism evidence="7 8">
    <name type="scientific">Allosphingosinicella ginsenosidimutans</name>
    <dbReference type="NCBI Taxonomy" id="1176539"/>
    <lineage>
        <taxon>Bacteria</taxon>
        <taxon>Pseudomonadati</taxon>
        <taxon>Pseudomonadota</taxon>
        <taxon>Alphaproteobacteria</taxon>
        <taxon>Sphingomonadales</taxon>
        <taxon>Sphingomonadaceae</taxon>
        <taxon>Allosphingosinicella</taxon>
    </lineage>
</organism>
<dbReference type="EMBL" id="VOQQ01000001">
    <property type="protein sequence ID" value="TXC63382.1"/>
    <property type="molecule type" value="Genomic_DNA"/>
</dbReference>
<feature type="transmembrane region" description="Helical" evidence="5">
    <location>
        <begin position="243"/>
        <end position="261"/>
    </location>
</feature>
<feature type="transmembrane region" description="Helical" evidence="5">
    <location>
        <begin position="428"/>
        <end position="446"/>
    </location>
</feature>
<keyword evidence="4 5" id="KW-0472">Membrane</keyword>
<accession>A0A5C6TSF0</accession>
<evidence type="ECO:0000256" key="1">
    <source>
        <dbReference type="ARBA" id="ARBA00004141"/>
    </source>
</evidence>
<comment type="caution">
    <text evidence="7">The sequence shown here is derived from an EMBL/GenBank/DDBJ whole genome shotgun (WGS) entry which is preliminary data.</text>
</comment>
<feature type="transmembrane region" description="Helical" evidence="5">
    <location>
        <begin position="28"/>
        <end position="48"/>
    </location>
</feature>
<feature type="domain" description="O-antigen ligase-related" evidence="6">
    <location>
        <begin position="253"/>
        <end position="402"/>
    </location>
</feature>
<dbReference type="OrthoDB" id="7628239at2"/>
<feature type="transmembrane region" description="Helical" evidence="5">
    <location>
        <begin position="390"/>
        <end position="408"/>
    </location>
</feature>